<comment type="caution">
    <text evidence="1">The sequence shown here is derived from an EMBL/GenBank/DDBJ whole genome shotgun (WGS) entry which is preliminary data.</text>
</comment>
<protein>
    <submittedName>
        <fullName evidence="1">Uncharacterized protein</fullName>
    </submittedName>
</protein>
<sequence length="108" mass="11153">MVVRGIGAVGPTSACMTVGLLPPRCVDGPGAKVTRRRRLVLESYSEPSIGVVLPETSGDSPERGVLKPDSAASGWPIVARARSSASRQAVNRFSNSCRALSVAFSAAA</sequence>
<evidence type="ECO:0000313" key="2">
    <source>
        <dbReference type="Proteomes" id="UP000253318"/>
    </source>
</evidence>
<evidence type="ECO:0000313" key="1">
    <source>
        <dbReference type="EMBL" id="RCV48911.1"/>
    </source>
</evidence>
<dbReference type="Proteomes" id="UP000253318">
    <property type="component" value="Unassembled WGS sequence"/>
</dbReference>
<reference evidence="1 2" key="1">
    <citation type="submission" date="2018-04" db="EMBL/GenBank/DDBJ databases">
        <title>Novel actinobacteria from marine sediment.</title>
        <authorList>
            <person name="Ng Z.Y."/>
            <person name="Tan G.Y.A."/>
        </authorList>
    </citation>
    <scope>NUCLEOTIDE SEQUENCE [LARGE SCALE GENOMIC DNA]</scope>
    <source>
        <strain evidence="1 2">TPS81</strain>
    </source>
</reference>
<accession>A0A368SYF1</accession>
<organism evidence="1 2">
    <name type="scientific">Marinitenerispora sediminis</name>
    <dbReference type="NCBI Taxonomy" id="1931232"/>
    <lineage>
        <taxon>Bacteria</taxon>
        <taxon>Bacillati</taxon>
        <taxon>Actinomycetota</taxon>
        <taxon>Actinomycetes</taxon>
        <taxon>Streptosporangiales</taxon>
        <taxon>Nocardiopsidaceae</taxon>
        <taxon>Marinitenerispora</taxon>
    </lineage>
</organism>
<keyword evidence="2" id="KW-1185">Reference proteome</keyword>
<dbReference type="EMBL" id="QEIN01000361">
    <property type="protein sequence ID" value="RCV48911.1"/>
    <property type="molecule type" value="Genomic_DNA"/>
</dbReference>
<gene>
    <name evidence="1" type="ORF">DEF24_25810</name>
</gene>
<dbReference type="AlphaFoldDB" id="A0A368SYF1"/>
<name>A0A368SYF1_9ACTN</name>
<proteinExistence type="predicted"/>